<dbReference type="Proteomes" id="UP000824190">
    <property type="component" value="Unassembled WGS sequence"/>
</dbReference>
<evidence type="ECO:0000256" key="1">
    <source>
        <dbReference type="SAM" id="MobiDB-lite"/>
    </source>
</evidence>
<dbReference type="AlphaFoldDB" id="A0A9D1UMM9"/>
<dbReference type="InterPro" id="IPR013830">
    <property type="entry name" value="SGNH_hydro"/>
</dbReference>
<name>A0A9D1UMM9_9CORY</name>
<keyword evidence="2" id="KW-0732">Signal</keyword>
<dbReference type="Pfam" id="PF13472">
    <property type="entry name" value="Lipase_GDSL_2"/>
    <property type="match status" value="1"/>
</dbReference>
<dbReference type="InterPro" id="IPR051532">
    <property type="entry name" value="Ester_Hydrolysis_Enzymes"/>
</dbReference>
<dbReference type="InterPro" id="IPR036514">
    <property type="entry name" value="SGNH_hydro_sf"/>
</dbReference>
<dbReference type="PANTHER" id="PTHR30383">
    <property type="entry name" value="THIOESTERASE 1/PROTEASE 1/LYSOPHOSPHOLIPASE L1"/>
    <property type="match status" value="1"/>
</dbReference>
<feature type="compositionally biased region" description="Low complexity" evidence="1">
    <location>
        <begin position="27"/>
        <end position="57"/>
    </location>
</feature>
<organism evidence="4 5">
    <name type="scientific">Candidatus Corynebacterium avicola</name>
    <dbReference type="NCBI Taxonomy" id="2838527"/>
    <lineage>
        <taxon>Bacteria</taxon>
        <taxon>Bacillati</taxon>
        <taxon>Actinomycetota</taxon>
        <taxon>Actinomycetes</taxon>
        <taxon>Mycobacteriales</taxon>
        <taxon>Corynebacteriaceae</taxon>
        <taxon>Corynebacterium</taxon>
    </lineage>
</organism>
<keyword evidence="4" id="KW-0378">Hydrolase</keyword>
<evidence type="ECO:0000313" key="4">
    <source>
        <dbReference type="EMBL" id="HIW92010.1"/>
    </source>
</evidence>
<reference evidence="4" key="1">
    <citation type="journal article" date="2021" name="PeerJ">
        <title>Extensive microbial diversity within the chicken gut microbiome revealed by metagenomics and culture.</title>
        <authorList>
            <person name="Gilroy R."/>
            <person name="Ravi A."/>
            <person name="Getino M."/>
            <person name="Pursley I."/>
            <person name="Horton D.L."/>
            <person name="Alikhan N.F."/>
            <person name="Baker D."/>
            <person name="Gharbi K."/>
            <person name="Hall N."/>
            <person name="Watson M."/>
            <person name="Adriaenssens E.M."/>
            <person name="Foster-Nyarko E."/>
            <person name="Jarju S."/>
            <person name="Secka A."/>
            <person name="Antonio M."/>
            <person name="Oren A."/>
            <person name="Chaudhuri R.R."/>
            <person name="La Ragione R."/>
            <person name="Hildebrand F."/>
            <person name="Pallen M.J."/>
        </authorList>
    </citation>
    <scope>NUCLEOTIDE SEQUENCE</scope>
    <source>
        <strain evidence="4">CHK32-1732</strain>
    </source>
</reference>
<accession>A0A9D1UMM9</accession>
<feature type="region of interest" description="Disordered" evidence="1">
    <location>
        <begin position="27"/>
        <end position="78"/>
    </location>
</feature>
<protein>
    <submittedName>
        <fullName evidence="4">SGNH/GDSL hydrolase family protein</fullName>
    </submittedName>
</protein>
<evidence type="ECO:0000259" key="3">
    <source>
        <dbReference type="Pfam" id="PF13472"/>
    </source>
</evidence>
<evidence type="ECO:0000256" key="2">
    <source>
        <dbReference type="SAM" id="SignalP"/>
    </source>
</evidence>
<gene>
    <name evidence="4" type="ORF">H9870_10155</name>
</gene>
<dbReference type="PANTHER" id="PTHR30383:SF5">
    <property type="entry name" value="SGNH HYDROLASE-TYPE ESTERASE DOMAIN-CONTAINING PROTEIN"/>
    <property type="match status" value="1"/>
</dbReference>
<sequence>MNPSPRSLIRGAAATALALSAVTAISPGGASAQDSSSGSSGSSGSSALSGSSGQGSANVPGSATLDPSDPYSEDTTDNLVAFGDSFTANSHSVANNIESSAEDYPQQSGCRVAPDAWPGLLAEDTGTPVQNWACTNSGTSHMLNRVTRAVAAGDVNDSSTVVLSSGMNDKQRGLDDAEITADFVSAVEKIQHAAPDAEIIILGRLATTDPDGRQCSVNLIPYLPLGAVSETTAAYESDVQDIHRTVAERTGTEFIDIRDMTVEHNSTCGLDHERYVAGALDITTPQFNMQSHPSRAGSEYLASTVGEHISS</sequence>
<proteinExistence type="predicted"/>
<dbReference type="GO" id="GO:0004622">
    <property type="term" value="F:phosphatidylcholine lysophospholipase activity"/>
    <property type="evidence" value="ECO:0007669"/>
    <property type="project" value="TreeGrafter"/>
</dbReference>
<feature type="chain" id="PRO_5039638076" evidence="2">
    <location>
        <begin position="33"/>
        <end position="311"/>
    </location>
</feature>
<feature type="signal peptide" evidence="2">
    <location>
        <begin position="1"/>
        <end position="32"/>
    </location>
</feature>
<dbReference type="InterPro" id="IPR006311">
    <property type="entry name" value="TAT_signal"/>
</dbReference>
<reference evidence="4" key="2">
    <citation type="submission" date="2021-04" db="EMBL/GenBank/DDBJ databases">
        <authorList>
            <person name="Gilroy R."/>
        </authorList>
    </citation>
    <scope>NUCLEOTIDE SEQUENCE</scope>
    <source>
        <strain evidence="4">CHK32-1732</strain>
    </source>
</reference>
<dbReference type="EMBL" id="DXGC01000083">
    <property type="protein sequence ID" value="HIW92010.1"/>
    <property type="molecule type" value="Genomic_DNA"/>
</dbReference>
<dbReference type="PROSITE" id="PS51318">
    <property type="entry name" value="TAT"/>
    <property type="match status" value="1"/>
</dbReference>
<evidence type="ECO:0000313" key="5">
    <source>
        <dbReference type="Proteomes" id="UP000824190"/>
    </source>
</evidence>
<dbReference type="Gene3D" id="3.40.50.1110">
    <property type="entry name" value="SGNH hydrolase"/>
    <property type="match status" value="2"/>
</dbReference>
<comment type="caution">
    <text evidence="4">The sequence shown here is derived from an EMBL/GenBank/DDBJ whole genome shotgun (WGS) entry which is preliminary data.</text>
</comment>
<feature type="domain" description="SGNH hydrolase-type esterase" evidence="3">
    <location>
        <begin position="81"/>
        <end position="297"/>
    </location>
</feature>
<dbReference type="SUPFAM" id="SSF52266">
    <property type="entry name" value="SGNH hydrolase"/>
    <property type="match status" value="1"/>
</dbReference>